<protein>
    <submittedName>
        <fullName evidence="1">Uncharacterized protein</fullName>
    </submittedName>
</protein>
<dbReference type="Proteomes" id="UP000271624">
    <property type="component" value="Unassembled WGS sequence"/>
</dbReference>
<evidence type="ECO:0000313" key="2">
    <source>
        <dbReference type="Proteomes" id="UP000271624"/>
    </source>
</evidence>
<keyword evidence="2" id="KW-1185">Reference proteome</keyword>
<dbReference type="EMBL" id="RSCL01000003">
    <property type="protein sequence ID" value="RUT08230.1"/>
    <property type="molecule type" value="Genomic_DNA"/>
</dbReference>
<accession>A0A433VQ52</accession>
<gene>
    <name evidence="1" type="ORF">DSM106972_013980</name>
</gene>
<comment type="caution">
    <text evidence="1">The sequence shown here is derived from an EMBL/GenBank/DDBJ whole genome shotgun (WGS) entry which is preliminary data.</text>
</comment>
<evidence type="ECO:0000313" key="1">
    <source>
        <dbReference type="EMBL" id="RUT08230.1"/>
    </source>
</evidence>
<reference evidence="1" key="2">
    <citation type="journal article" date="2019" name="Genome Biol. Evol.">
        <title>Day and night: Metabolic profiles and evolutionary relationships of six axenic non-marine cyanobacteria.</title>
        <authorList>
            <person name="Will S.E."/>
            <person name="Henke P."/>
            <person name="Boedeker C."/>
            <person name="Huang S."/>
            <person name="Brinkmann H."/>
            <person name="Rohde M."/>
            <person name="Jarek M."/>
            <person name="Friedl T."/>
            <person name="Seufert S."/>
            <person name="Schumacher M."/>
            <person name="Overmann J."/>
            <person name="Neumann-Schaal M."/>
            <person name="Petersen J."/>
        </authorList>
    </citation>
    <scope>NUCLEOTIDE SEQUENCE [LARGE SCALE GENOMIC DNA]</scope>
    <source>
        <strain evidence="1">PCC 7102</strain>
    </source>
</reference>
<sequence length="104" mass="12173">MTNLQLPDDNIDARLKALGNKIDQLRTEMRQVREETIYNTQITSIQDSVVELLDIARLHQKLLRVSEGNVEQDREVFRQVVSEMQGIGTENQRILEHLFRRKGE</sequence>
<proteinExistence type="predicted"/>
<dbReference type="RefSeq" id="WP_127080064.1">
    <property type="nucleotide sequence ID" value="NZ_RSCL01000003.1"/>
</dbReference>
<name>A0A433VQ52_9CYAN</name>
<dbReference type="AlphaFoldDB" id="A0A433VQ52"/>
<organism evidence="1 2">
    <name type="scientific">Dulcicalothrix desertica PCC 7102</name>
    <dbReference type="NCBI Taxonomy" id="232991"/>
    <lineage>
        <taxon>Bacteria</taxon>
        <taxon>Bacillati</taxon>
        <taxon>Cyanobacteriota</taxon>
        <taxon>Cyanophyceae</taxon>
        <taxon>Nostocales</taxon>
        <taxon>Calotrichaceae</taxon>
        <taxon>Dulcicalothrix</taxon>
    </lineage>
</organism>
<reference evidence="1" key="1">
    <citation type="submission" date="2018-12" db="EMBL/GenBank/DDBJ databases">
        <authorList>
            <person name="Will S."/>
            <person name="Neumann-Schaal M."/>
            <person name="Henke P."/>
        </authorList>
    </citation>
    <scope>NUCLEOTIDE SEQUENCE</scope>
    <source>
        <strain evidence="1">PCC 7102</strain>
    </source>
</reference>